<evidence type="ECO:0008006" key="3">
    <source>
        <dbReference type="Google" id="ProtNLM"/>
    </source>
</evidence>
<dbReference type="Gene3D" id="3.30.450.150">
    <property type="entry name" value="Haem-degrading domain"/>
    <property type="match status" value="1"/>
</dbReference>
<evidence type="ECO:0000313" key="2">
    <source>
        <dbReference type="Proteomes" id="UP000494329"/>
    </source>
</evidence>
<keyword evidence="2" id="KW-1185">Reference proteome</keyword>
<dbReference type="Pfam" id="PF03928">
    <property type="entry name" value="HbpS-like"/>
    <property type="match status" value="1"/>
</dbReference>
<dbReference type="RefSeq" id="WP_175109195.1">
    <property type="nucleotide sequence ID" value="NZ_CADIKF010000002.1"/>
</dbReference>
<dbReference type="InterPro" id="IPR052517">
    <property type="entry name" value="GlcG_carb_metab_protein"/>
</dbReference>
<organism evidence="1 2">
    <name type="scientific">Paraburkholderia solisilvae</name>
    <dbReference type="NCBI Taxonomy" id="624376"/>
    <lineage>
        <taxon>Bacteria</taxon>
        <taxon>Pseudomonadati</taxon>
        <taxon>Pseudomonadota</taxon>
        <taxon>Betaproteobacteria</taxon>
        <taxon>Burkholderiales</taxon>
        <taxon>Burkholderiaceae</taxon>
        <taxon>Paraburkholderia</taxon>
    </lineage>
</organism>
<dbReference type="SUPFAM" id="SSF143744">
    <property type="entry name" value="GlcG-like"/>
    <property type="match status" value="1"/>
</dbReference>
<proteinExistence type="predicted"/>
<dbReference type="InterPro" id="IPR038084">
    <property type="entry name" value="PduO/GlcC-like_sf"/>
</dbReference>
<dbReference type="AlphaFoldDB" id="A0A6J5D528"/>
<accession>A0A6J5D528</accession>
<dbReference type="EMBL" id="CADIKF010000002">
    <property type="protein sequence ID" value="CAB3748292.1"/>
    <property type="molecule type" value="Genomic_DNA"/>
</dbReference>
<dbReference type="InterPro" id="IPR005624">
    <property type="entry name" value="PduO/GlcC-like"/>
</dbReference>
<dbReference type="PANTHER" id="PTHR34309:SF10">
    <property type="entry name" value="SLR1406 PROTEIN"/>
    <property type="match status" value="1"/>
</dbReference>
<name>A0A6J5D528_9BURK</name>
<sequence length="140" mass="14820">MNLQFVQALLAHAVEKAQKEFGRPVCVSVCDGHGFLAGFLRMDAAPVRSIQISHQKAYTCTRMGVSTDAFLKRLRHEDIPIGYFCDSLLTALPGGAVLTDAHGQAVGGVGISGLAPAEDQALADALARFGAQHELSRDAS</sequence>
<evidence type="ECO:0000313" key="1">
    <source>
        <dbReference type="EMBL" id="CAB3748292.1"/>
    </source>
</evidence>
<reference evidence="1 2" key="1">
    <citation type="submission" date="2020-04" db="EMBL/GenBank/DDBJ databases">
        <authorList>
            <person name="De Canck E."/>
        </authorList>
    </citation>
    <scope>NUCLEOTIDE SEQUENCE [LARGE SCALE GENOMIC DNA]</scope>
    <source>
        <strain evidence="1 2">LMG 29739</strain>
    </source>
</reference>
<gene>
    <name evidence="1" type="ORF">LMG29739_00531</name>
</gene>
<dbReference type="PANTHER" id="PTHR34309">
    <property type="entry name" value="SLR1406 PROTEIN"/>
    <property type="match status" value="1"/>
</dbReference>
<protein>
    <recommendedName>
        <fullName evidence="3">Heme-binding protein</fullName>
    </recommendedName>
</protein>
<dbReference type="Proteomes" id="UP000494329">
    <property type="component" value="Unassembled WGS sequence"/>
</dbReference>